<keyword evidence="1" id="KW-0472">Membrane</keyword>
<reference evidence="2 3" key="1">
    <citation type="journal article" date="2015" name="Genome Biol. Evol.">
        <title>Found and Lost: The Fates of Horizontally Acquired Genes in Arthropod-Symbiotic Spiroplasma.</title>
        <authorList>
            <person name="Lo W.S."/>
            <person name="Gasparich G.E."/>
            <person name="Kuo C.H."/>
        </authorList>
    </citation>
    <scope>NUCLEOTIDE SEQUENCE [LARGE SCALE GENOMIC DNA]</scope>
    <source>
        <strain evidence="3">TDA-040725-5</strain>
    </source>
</reference>
<proteinExistence type="predicted"/>
<dbReference type="NCBIfam" id="NF038065">
    <property type="entry name" value="Pr6Pr"/>
    <property type="match status" value="1"/>
</dbReference>
<organism evidence="2 3">
    <name type="scientific">Spiroplasma eriocheiris</name>
    <dbReference type="NCBI Taxonomy" id="315358"/>
    <lineage>
        <taxon>Bacteria</taxon>
        <taxon>Bacillati</taxon>
        <taxon>Mycoplasmatota</taxon>
        <taxon>Mollicutes</taxon>
        <taxon>Entomoplasmatales</taxon>
        <taxon>Spiroplasmataceae</taxon>
        <taxon>Spiroplasma</taxon>
    </lineage>
</organism>
<dbReference type="AlphaFoldDB" id="A0A0H3XJI9"/>
<feature type="transmembrane region" description="Helical" evidence="1">
    <location>
        <begin position="132"/>
        <end position="153"/>
    </location>
</feature>
<feature type="transmembrane region" description="Helical" evidence="1">
    <location>
        <begin position="174"/>
        <end position="191"/>
    </location>
</feature>
<protein>
    <recommendedName>
        <fullName evidence="4">Transmembrane protein</fullName>
    </recommendedName>
</protein>
<sequence length="253" mass="29591">MFYQKETWKDWRVYYKLFFGGLIGAVCLYGWISPLVNGITIPPNAAWSDEASQNFMKDKGDFTFNYFSFFTIQTNILVWVWLLAAGLFPKYEGKSKWLGYNMALAITVYISITFLIYNAMLLPAAQPTNAMGWFLTVIQHMVCPIAMIVYFLFMMPKNEIIPNRQYWNKQVWKLYFYPILWGIFNMIRGEFRWQAGKAYPYQYFFLNVHKPFAGLPGAAWFVIAIIIIAGLVFGLATLYNTICYKLGQRKLQK</sequence>
<keyword evidence="3" id="KW-1185">Reference proteome</keyword>
<feature type="transmembrane region" description="Helical" evidence="1">
    <location>
        <begin position="100"/>
        <end position="120"/>
    </location>
</feature>
<reference evidence="3" key="2">
    <citation type="submission" date="2015-06" db="EMBL/GenBank/DDBJ databases">
        <title>Complete genome sequence of Spiroplasma eriocheiris TDA-040725-5 (DSM 21848).</title>
        <authorList>
            <person name="Lo W.-S."/>
            <person name="Kuo C.-H."/>
        </authorList>
    </citation>
    <scope>NUCLEOTIDE SEQUENCE [LARGE SCALE GENOMIC DNA]</scope>
    <source>
        <strain evidence="3">TDA-040725-5</strain>
    </source>
</reference>
<dbReference type="Proteomes" id="UP000035661">
    <property type="component" value="Chromosome"/>
</dbReference>
<evidence type="ECO:0000313" key="2">
    <source>
        <dbReference type="EMBL" id="AKM54016.1"/>
    </source>
</evidence>
<feature type="transmembrane region" description="Helical" evidence="1">
    <location>
        <begin position="66"/>
        <end position="88"/>
    </location>
</feature>
<name>A0A0H3XJI9_9MOLU</name>
<evidence type="ECO:0000313" key="3">
    <source>
        <dbReference type="Proteomes" id="UP000035661"/>
    </source>
</evidence>
<evidence type="ECO:0008006" key="4">
    <source>
        <dbReference type="Google" id="ProtNLM"/>
    </source>
</evidence>
<dbReference type="InterPro" id="IPR049713">
    <property type="entry name" value="Pr6Pr-like"/>
</dbReference>
<accession>A0A0H3XJI9</accession>
<gene>
    <name evidence="2" type="ORF">SERIO_v1c04370</name>
</gene>
<feature type="transmembrane region" description="Helical" evidence="1">
    <location>
        <begin position="218"/>
        <end position="242"/>
    </location>
</feature>
<keyword evidence="1" id="KW-0812">Transmembrane</keyword>
<dbReference type="KEGG" id="seri:SERIO_v1c04370"/>
<dbReference type="RefSeq" id="WP_047791266.1">
    <property type="nucleotide sequence ID" value="NZ_CP011856.1"/>
</dbReference>
<dbReference type="STRING" id="315358.SERIO_v1c04370"/>
<keyword evidence="1" id="KW-1133">Transmembrane helix</keyword>
<feature type="transmembrane region" description="Helical" evidence="1">
    <location>
        <begin position="12"/>
        <end position="32"/>
    </location>
</feature>
<dbReference type="EMBL" id="CP011856">
    <property type="protein sequence ID" value="AKM54016.1"/>
    <property type="molecule type" value="Genomic_DNA"/>
</dbReference>
<evidence type="ECO:0000256" key="1">
    <source>
        <dbReference type="SAM" id="Phobius"/>
    </source>
</evidence>
<dbReference type="PATRIC" id="fig|743698.3.peg.438"/>